<comment type="subcellular location">
    <subcellularLocation>
        <location evidence="1">Membrane</location>
        <topology evidence="1">Multi-pass membrane protein</topology>
    </subcellularLocation>
</comment>
<evidence type="ECO:0000256" key="4">
    <source>
        <dbReference type="ARBA" id="ARBA00023136"/>
    </source>
</evidence>
<evidence type="ECO:0000313" key="6">
    <source>
        <dbReference type="EMBL" id="KAK4119999.1"/>
    </source>
</evidence>
<dbReference type="RefSeq" id="XP_062643771.1">
    <property type="nucleotide sequence ID" value="XM_062786372.1"/>
</dbReference>
<organism evidence="6 7">
    <name type="scientific">Parathielavia appendiculata</name>
    <dbReference type="NCBI Taxonomy" id="2587402"/>
    <lineage>
        <taxon>Eukaryota</taxon>
        <taxon>Fungi</taxon>
        <taxon>Dikarya</taxon>
        <taxon>Ascomycota</taxon>
        <taxon>Pezizomycotina</taxon>
        <taxon>Sordariomycetes</taxon>
        <taxon>Sordariomycetidae</taxon>
        <taxon>Sordariales</taxon>
        <taxon>Chaetomiaceae</taxon>
        <taxon>Parathielavia</taxon>
    </lineage>
</organism>
<dbReference type="EMBL" id="MU853242">
    <property type="protein sequence ID" value="KAK4119999.1"/>
    <property type="molecule type" value="Genomic_DNA"/>
</dbReference>
<name>A0AAN6TT62_9PEZI</name>
<comment type="caution">
    <text evidence="6">The sequence shown here is derived from an EMBL/GenBank/DDBJ whole genome shotgun (WGS) entry which is preliminary data.</text>
</comment>
<dbReference type="InterPro" id="IPR007941">
    <property type="entry name" value="DUF726"/>
</dbReference>
<proteinExistence type="predicted"/>
<evidence type="ECO:0000256" key="2">
    <source>
        <dbReference type="ARBA" id="ARBA00022692"/>
    </source>
</evidence>
<feature type="compositionally biased region" description="Basic residues" evidence="5">
    <location>
        <begin position="218"/>
        <end position="230"/>
    </location>
</feature>
<dbReference type="GeneID" id="87823138"/>
<keyword evidence="7" id="KW-1185">Reference proteome</keyword>
<keyword evidence="3" id="KW-1133">Transmembrane helix</keyword>
<sequence>MAASKDSAPSLEADDQTSSQAFEATAETAADQQKGAPDENTTEMPPGGRPRPHTVRREADLSSLLTPGDKSELTALVTKTTESMLKQLTQLFDPVRTPDTQPSRIAFWSNLPYYLKDLSLKDPLGTSQTRGNQKENVKPPRPKKAGRTKDKRDTVPGDAEGPSQVETDTTPRLQELKKEALLHFRRWQTAVHRRIGDISVKKAPEPRPGSGPSGPSGPRRRPSSNKRVKPGGRTQLEVSTLQVADSMTVPKAPTTPTIILEADPMLTQLYPPTPTTLSSWAAEKRCLLLHALLLLLLSIESYSAYTRVLLLNIASALQLPLRILAEDEVRVGRALAQIAKNIPPELLMQKKNEDGKPSRRWKAGLAGTSGAAGAGAAGSLAAALEAARIGSVFGIPGIPGPAAAGLLGIVGENSLAVAALFGIYGVRSTGKMMDHYLKDVGDFAFLPLRGSIGEQLEIGKIAPECRRLRVVLGISGWLSSKDDPVSPWQCLGDQNEVYAVRWELEALTKLGRSFDTLVRSAAWSMAKKEIIARTSELRSRFPNHSALKANEHGPVFSNLADGRWPASLLKISKLIDNNWNNGMVRADKLGATLADVIMGKAQGERGVSLIGYSLGARAIYACLMCLAEKRAFGLVENAIMIGTPAPSESLAWCAMKSVVTGRLVNVYSENDYMLGFLYRTSSIEFGLAGLQHVTGVDGIENVDVTDKVSIHPRYQYLVGSILRHIGWEDTDKAQIVRDEAEMTFYEDRNRKHEERRDAVELGRVEVMKENDHGIIRTRMRKKGRK</sequence>
<gene>
    <name evidence="6" type="ORF">N657DRAFT_239992</name>
</gene>
<feature type="region of interest" description="Disordered" evidence="5">
    <location>
        <begin position="122"/>
        <end position="172"/>
    </location>
</feature>
<evidence type="ECO:0000256" key="3">
    <source>
        <dbReference type="ARBA" id="ARBA00022989"/>
    </source>
</evidence>
<dbReference type="PANTHER" id="PTHR17920">
    <property type="entry name" value="TRANSMEMBRANE AND COILED-COIL DOMAIN-CONTAINING PROTEIN 4 TMCO4"/>
    <property type="match status" value="1"/>
</dbReference>
<reference evidence="6" key="1">
    <citation type="journal article" date="2023" name="Mol. Phylogenet. Evol.">
        <title>Genome-scale phylogeny and comparative genomics of the fungal order Sordariales.</title>
        <authorList>
            <person name="Hensen N."/>
            <person name="Bonometti L."/>
            <person name="Westerberg I."/>
            <person name="Brannstrom I.O."/>
            <person name="Guillou S."/>
            <person name="Cros-Aarteil S."/>
            <person name="Calhoun S."/>
            <person name="Haridas S."/>
            <person name="Kuo A."/>
            <person name="Mondo S."/>
            <person name="Pangilinan J."/>
            <person name="Riley R."/>
            <person name="LaButti K."/>
            <person name="Andreopoulos B."/>
            <person name="Lipzen A."/>
            <person name="Chen C."/>
            <person name="Yan M."/>
            <person name="Daum C."/>
            <person name="Ng V."/>
            <person name="Clum A."/>
            <person name="Steindorff A."/>
            <person name="Ohm R.A."/>
            <person name="Martin F."/>
            <person name="Silar P."/>
            <person name="Natvig D.O."/>
            <person name="Lalanne C."/>
            <person name="Gautier V."/>
            <person name="Ament-Velasquez S.L."/>
            <person name="Kruys A."/>
            <person name="Hutchinson M.I."/>
            <person name="Powell A.J."/>
            <person name="Barry K."/>
            <person name="Miller A.N."/>
            <person name="Grigoriev I.V."/>
            <person name="Debuchy R."/>
            <person name="Gladieux P."/>
            <person name="Hiltunen Thoren M."/>
            <person name="Johannesson H."/>
        </authorList>
    </citation>
    <scope>NUCLEOTIDE SEQUENCE</scope>
    <source>
        <strain evidence="6">CBS 731.68</strain>
    </source>
</reference>
<keyword evidence="4" id="KW-0472">Membrane</keyword>
<feature type="region of interest" description="Disordered" evidence="5">
    <location>
        <begin position="195"/>
        <end position="235"/>
    </location>
</feature>
<keyword evidence="2" id="KW-0812">Transmembrane</keyword>
<dbReference type="GO" id="GO:0016020">
    <property type="term" value="C:membrane"/>
    <property type="evidence" value="ECO:0007669"/>
    <property type="project" value="UniProtKB-SubCell"/>
</dbReference>
<evidence type="ECO:0000256" key="5">
    <source>
        <dbReference type="SAM" id="MobiDB-lite"/>
    </source>
</evidence>
<dbReference type="PANTHER" id="PTHR17920:SF22">
    <property type="entry name" value="DUF726 DOMAIN PROTEIN (AFU_ORTHOLOGUE AFUA_2G12860)"/>
    <property type="match status" value="1"/>
</dbReference>
<dbReference type="Pfam" id="PF05277">
    <property type="entry name" value="DUF726"/>
    <property type="match status" value="1"/>
</dbReference>
<dbReference type="Proteomes" id="UP001302602">
    <property type="component" value="Unassembled WGS sequence"/>
</dbReference>
<dbReference type="AlphaFoldDB" id="A0AAN6TT62"/>
<evidence type="ECO:0000313" key="7">
    <source>
        <dbReference type="Proteomes" id="UP001302602"/>
    </source>
</evidence>
<feature type="compositionally biased region" description="Basic and acidic residues" evidence="5">
    <location>
        <begin position="195"/>
        <end position="205"/>
    </location>
</feature>
<protein>
    <submittedName>
        <fullName evidence="6">DUF726-domain-containing protein</fullName>
    </submittedName>
</protein>
<feature type="region of interest" description="Disordered" evidence="5">
    <location>
        <begin position="1"/>
        <end position="75"/>
    </location>
</feature>
<reference evidence="6" key="2">
    <citation type="submission" date="2023-05" db="EMBL/GenBank/DDBJ databases">
        <authorList>
            <consortium name="Lawrence Berkeley National Laboratory"/>
            <person name="Steindorff A."/>
            <person name="Hensen N."/>
            <person name="Bonometti L."/>
            <person name="Westerberg I."/>
            <person name="Brannstrom I.O."/>
            <person name="Guillou S."/>
            <person name="Cros-Aarteil S."/>
            <person name="Calhoun S."/>
            <person name="Haridas S."/>
            <person name="Kuo A."/>
            <person name="Mondo S."/>
            <person name="Pangilinan J."/>
            <person name="Riley R."/>
            <person name="Labutti K."/>
            <person name="Andreopoulos B."/>
            <person name="Lipzen A."/>
            <person name="Chen C."/>
            <person name="Yanf M."/>
            <person name="Daum C."/>
            <person name="Ng V."/>
            <person name="Clum A."/>
            <person name="Ohm R."/>
            <person name="Martin F."/>
            <person name="Silar P."/>
            <person name="Natvig D."/>
            <person name="Lalanne C."/>
            <person name="Gautier V."/>
            <person name="Ament-Velasquez S.L."/>
            <person name="Kruys A."/>
            <person name="Hutchinson M.I."/>
            <person name="Powell A.J."/>
            <person name="Barry K."/>
            <person name="Miller A.N."/>
            <person name="Grigoriev I.V."/>
            <person name="Debuchy R."/>
            <person name="Gladieux P."/>
            <person name="Thoren M.H."/>
            <person name="Johannesson H."/>
        </authorList>
    </citation>
    <scope>NUCLEOTIDE SEQUENCE</scope>
    <source>
        <strain evidence="6">CBS 731.68</strain>
    </source>
</reference>
<evidence type="ECO:0000256" key="1">
    <source>
        <dbReference type="ARBA" id="ARBA00004141"/>
    </source>
</evidence>
<accession>A0AAN6TT62</accession>